<accession>A0A8K0JRA0</accession>
<evidence type="ECO:0000256" key="9">
    <source>
        <dbReference type="ARBA" id="ARBA00023242"/>
    </source>
</evidence>
<feature type="domain" description="Helicase C-terminal" evidence="14">
    <location>
        <begin position="275"/>
        <end position="428"/>
    </location>
</feature>
<dbReference type="InterPro" id="IPR027417">
    <property type="entry name" value="P-loop_NTPase"/>
</dbReference>
<feature type="domain" description="Helicase ATP-binding" evidence="13">
    <location>
        <begin position="73"/>
        <end position="252"/>
    </location>
</feature>
<dbReference type="GO" id="GO:0005737">
    <property type="term" value="C:cytoplasm"/>
    <property type="evidence" value="ECO:0007669"/>
    <property type="project" value="TreeGrafter"/>
</dbReference>
<dbReference type="InterPro" id="IPR001650">
    <property type="entry name" value="Helicase_C-like"/>
</dbReference>
<evidence type="ECO:0000256" key="12">
    <source>
        <dbReference type="SAM" id="MobiDB-lite"/>
    </source>
</evidence>
<evidence type="ECO:0000256" key="11">
    <source>
        <dbReference type="RuleBase" id="RU364117"/>
    </source>
</evidence>
<dbReference type="Gene3D" id="3.40.50.300">
    <property type="entry name" value="P-loop containing nucleotide triphosphate hydrolases"/>
    <property type="match status" value="2"/>
</dbReference>
<dbReference type="CDD" id="cd18794">
    <property type="entry name" value="SF2_C_RecQ"/>
    <property type="match status" value="1"/>
</dbReference>
<dbReference type="PROSITE" id="PS00690">
    <property type="entry name" value="DEAH_ATP_HELICASE"/>
    <property type="match status" value="1"/>
</dbReference>
<dbReference type="InterPro" id="IPR018982">
    <property type="entry name" value="RQC_domain"/>
</dbReference>
<comment type="caution">
    <text evidence="15">The sequence shown here is derived from an EMBL/GenBank/DDBJ whole genome shotgun (WGS) entry which is preliminary data.</text>
</comment>
<dbReference type="PANTHER" id="PTHR13710:SF153">
    <property type="entry name" value="RECQ-LIKE DNA HELICASE BLM"/>
    <property type="match status" value="1"/>
</dbReference>
<dbReference type="GO" id="GO:0009378">
    <property type="term" value="F:four-way junction helicase activity"/>
    <property type="evidence" value="ECO:0007669"/>
    <property type="project" value="TreeGrafter"/>
</dbReference>
<evidence type="ECO:0000313" key="16">
    <source>
        <dbReference type="Proteomes" id="UP000812966"/>
    </source>
</evidence>
<dbReference type="GO" id="GO:0016787">
    <property type="term" value="F:hydrolase activity"/>
    <property type="evidence" value="ECO:0007669"/>
    <property type="project" value="UniProtKB-KW"/>
</dbReference>
<dbReference type="GO" id="GO:0005634">
    <property type="term" value="C:nucleus"/>
    <property type="evidence" value="ECO:0007669"/>
    <property type="project" value="UniProtKB-SubCell"/>
</dbReference>
<evidence type="ECO:0000256" key="6">
    <source>
        <dbReference type="ARBA" id="ARBA00022840"/>
    </source>
</evidence>
<keyword evidence="3 11" id="KW-0547">Nucleotide-binding</keyword>
<dbReference type="GO" id="GO:0003677">
    <property type="term" value="F:DNA binding"/>
    <property type="evidence" value="ECO:0007669"/>
    <property type="project" value="UniProtKB-KW"/>
</dbReference>
<comment type="catalytic activity">
    <reaction evidence="10 11">
        <text>Couples ATP hydrolysis with the unwinding of duplex DNA by translocating in the 3'-5' direction.</text>
        <dbReference type="EC" id="5.6.2.4"/>
    </reaction>
</comment>
<dbReference type="InterPro" id="IPR014001">
    <property type="entry name" value="Helicase_ATP-bd"/>
</dbReference>
<keyword evidence="5 11" id="KW-0347">Helicase</keyword>
<evidence type="ECO:0000313" key="15">
    <source>
        <dbReference type="EMBL" id="KAG7571109.1"/>
    </source>
</evidence>
<dbReference type="SMART" id="SM00490">
    <property type="entry name" value="HELICc"/>
    <property type="match status" value="1"/>
</dbReference>
<dbReference type="GO" id="GO:0005524">
    <property type="term" value="F:ATP binding"/>
    <property type="evidence" value="ECO:0007669"/>
    <property type="project" value="UniProtKB-KW"/>
</dbReference>
<dbReference type="GO" id="GO:0000724">
    <property type="term" value="P:double-strand break repair via homologous recombination"/>
    <property type="evidence" value="ECO:0007669"/>
    <property type="project" value="TreeGrafter"/>
</dbReference>
<dbReference type="InterPro" id="IPR002464">
    <property type="entry name" value="DNA/RNA_helicase_DEAH_CS"/>
</dbReference>
<dbReference type="InterPro" id="IPR004589">
    <property type="entry name" value="DNA_helicase_ATP-dep_RecQ"/>
</dbReference>
<dbReference type="GO" id="GO:0005694">
    <property type="term" value="C:chromosome"/>
    <property type="evidence" value="ECO:0007669"/>
    <property type="project" value="TreeGrafter"/>
</dbReference>
<dbReference type="Proteomes" id="UP000812966">
    <property type="component" value="Unassembled WGS sequence"/>
</dbReference>
<dbReference type="GO" id="GO:0043138">
    <property type="term" value="F:3'-5' DNA helicase activity"/>
    <property type="evidence" value="ECO:0007669"/>
    <property type="project" value="UniProtKB-EC"/>
</dbReference>
<dbReference type="Pfam" id="PF00271">
    <property type="entry name" value="Helicase_C"/>
    <property type="match status" value="1"/>
</dbReference>
<evidence type="ECO:0000256" key="3">
    <source>
        <dbReference type="ARBA" id="ARBA00022741"/>
    </source>
</evidence>
<dbReference type="SUPFAM" id="SSF46785">
    <property type="entry name" value="Winged helix' DNA-binding domain"/>
    <property type="match status" value="1"/>
</dbReference>
<dbReference type="FunFam" id="3.40.50.300:FF:000340">
    <property type="entry name" value="Bloom syndrome, RecQ helicase"/>
    <property type="match status" value="1"/>
</dbReference>
<dbReference type="InterPro" id="IPR036390">
    <property type="entry name" value="WH_DNA-bd_sf"/>
</dbReference>
<keyword evidence="4 11" id="KW-0378">Hydrolase</keyword>
<feature type="region of interest" description="Disordered" evidence="12">
    <location>
        <begin position="639"/>
        <end position="666"/>
    </location>
</feature>
<keyword evidence="6 11" id="KW-0067">ATP-binding</keyword>
<dbReference type="NCBIfam" id="TIGR00614">
    <property type="entry name" value="recQ_fam"/>
    <property type="match status" value="1"/>
</dbReference>
<keyword evidence="9 11" id="KW-0539">Nucleus</keyword>
<organism evidence="15 16">
    <name type="scientific">Filobasidium floriforme</name>
    <dbReference type="NCBI Taxonomy" id="5210"/>
    <lineage>
        <taxon>Eukaryota</taxon>
        <taxon>Fungi</taxon>
        <taxon>Dikarya</taxon>
        <taxon>Basidiomycota</taxon>
        <taxon>Agaricomycotina</taxon>
        <taxon>Tremellomycetes</taxon>
        <taxon>Filobasidiales</taxon>
        <taxon>Filobasidiaceae</taxon>
        <taxon>Filobasidium</taxon>
    </lineage>
</organism>
<dbReference type="InterPro" id="IPR032284">
    <property type="entry name" value="RecQ_Zn-bd"/>
</dbReference>
<evidence type="ECO:0000256" key="7">
    <source>
        <dbReference type="ARBA" id="ARBA00023125"/>
    </source>
</evidence>
<dbReference type="Gene3D" id="1.10.10.10">
    <property type="entry name" value="Winged helix-like DNA-binding domain superfamily/Winged helix DNA-binding domain"/>
    <property type="match status" value="1"/>
</dbReference>
<comment type="similarity">
    <text evidence="2 11">Belongs to the helicase family. RecQ subfamily.</text>
</comment>
<feature type="compositionally biased region" description="Polar residues" evidence="12">
    <location>
        <begin position="645"/>
        <end position="666"/>
    </location>
</feature>
<dbReference type="Pfam" id="PF00270">
    <property type="entry name" value="DEAD"/>
    <property type="match status" value="1"/>
</dbReference>
<dbReference type="Pfam" id="PF16124">
    <property type="entry name" value="RecQ_Zn_bind"/>
    <property type="match status" value="1"/>
</dbReference>
<sequence>MSTGRSRSRTPVPAHAEIIDVEDEPITARIQPRPRVPSPSRIVVNHPWTKEVNQKLEKMFKLPGFRHNQREAIDATLSGKDVFVLMPTGGGKSLCYQLPAVCDGGKTQGVTFVVSPLLSLITDQCAHLAANDIPAIAYTGDLSAADKRTANEQLSQRDPWVKVVYITPEMLKASTVTKDILRGLYNRKKLARFVIDEAHCLSSWGHDFRPDYRALGELKAEYPGVPLMALTATANNQVQQDVRNILHLEGCAFFKQSFNRPNLYYEVRNKTAKSIVADMYNYIQLQPAGSTGIVYANSRDQCEKLAADLRNAHGLRAHHYHAGMSKQDRIQTQTDWQQDKFDVIVATTAFGMGIDKADVRYVIHQALPRSLEGYYQETGRAGRDGKASQCVVFYSYSDVRSVHRQIDRDDTLNHEQKNRNKEAVQAVLRYCINRTDCRRAQVLGFFGESACECYKGCDVCLSLDKEIRTSRDVTEHVVNALKLVQQVDDSTTLKAATALFRGTKTAKGSENPFFGIGSDWSLGDAERLFEKMMIENLFGEIHRANGAGYTNSYVCLGRDHQPYLKGKKRFNMDFRDETPKANKTKPKTKAAAAAAKKKGAVLRNPSVKDVFVGQDYWDSDEDYNDAIEESPPVTIAKRVYPKRTMPTSAAGTNSLTGNGSTDSQSK</sequence>
<reference evidence="15" key="1">
    <citation type="submission" date="2020-04" db="EMBL/GenBank/DDBJ databases">
        <title>Analysis of mating type loci in Filobasidium floriforme.</title>
        <authorList>
            <person name="Nowrousian M."/>
        </authorList>
    </citation>
    <scope>NUCLEOTIDE SEQUENCE</scope>
    <source>
        <strain evidence="15">CBS 6242</strain>
    </source>
</reference>
<dbReference type="AlphaFoldDB" id="A0A8K0JRA0"/>
<evidence type="ECO:0000256" key="10">
    <source>
        <dbReference type="ARBA" id="ARBA00034617"/>
    </source>
</evidence>
<dbReference type="Pfam" id="PF09382">
    <property type="entry name" value="RQC"/>
    <property type="match status" value="1"/>
</dbReference>
<proteinExistence type="inferred from homology"/>
<evidence type="ECO:0000256" key="1">
    <source>
        <dbReference type="ARBA" id="ARBA00004123"/>
    </source>
</evidence>
<name>A0A8K0JRA0_9TREE</name>
<evidence type="ECO:0000256" key="8">
    <source>
        <dbReference type="ARBA" id="ARBA00023235"/>
    </source>
</evidence>
<dbReference type="GO" id="GO:0006260">
    <property type="term" value="P:DNA replication"/>
    <property type="evidence" value="ECO:0007669"/>
    <property type="project" value="InterPro"/>
</dbReference>
<evidence type="ECO:0000259" key="14">
    <source>
        <dbReference type="PROSITE" id="PS51194"/>
    </source>
</evidence>
<dbReference type="SMART" id="SM00487">
    <property type="entry name" value="DEXDc"/>
    <property type="match status" value="1"/>
</dbReference>
<dbReference type="InterPro" id="IPR011545">
    <property type="entry name" value="DEAD/DEAH_box_helicase_dom"/>
</dbReference>
<comment type="catalytic activity">
    <reaction evidence="11">
        <text>ATP + H2O = ADP + phosphate + H(+)</text>
        <dbReference type="Rhea" id="RHEA:13065"/>
        <dbReference type="ChEBI" id="CHEBI:15377"/>
        <dbReference type="ChEBI" id="CHEBI:15378"/>
        <dbReference type="ChEBI" id="CHEBI:30616"/>
        <dbReference type="ChEBI" id="CHEBI:43474"/>
        <dbReference type="ChEBI" id="CHEBI:456216"/>
    </reaction>
</comment>
<keyword evidence="16" id="KW-1185">Reference proteome</keyword>
<dbReference type="PANTHER" id="PTHR13710">
    <property type="entry name" value="DNA HELICASE RECQ FAMILY MEMBER"/>
    <property type="match status" value="1"/>
</dbReference>
<keyword evidence="7" id="KW-0238">DNA-binding</keyword>
<dbReference type="InterPro" id="IPR036388">
    <property type="entry name" value="WH-like_DNA-bd_sf"/>
</dbReference>
<dbReference type="SMART" id="SM00956">
    <property type="entry name" value="RQC"/>
    <property type="match status" value="1"/>
</dbReference>
<protein>
    <recommendedName>
        <fullName evidence="11">ATP-dependent DNA helicase</fullName>
        <ecNumber evidence="11">5.6.2.4</ecNumber>
    </recommendedName>
</protein>
<dbReference type="PROSITE" id="PS51192">
    <property type="entry name" value="HELICASE_ATP_BIND_1"/>
    <property type="match status" value="1"/>
</dbReference>
<keyword evidence="8" id="KW-0413">Isomerase</keyword>
<comment type="subcellular location">
    <subcellularLocation>
        <location evidence="1 11">Nucleus</location>
    </subcellularLocation>
</comment>
<dbReference type="FunFam" id="3.40.50.300:FF:001389">
    <property type="entry name" value="ATP-dependent DNA helicase RecQ"/>
    <property type="match status" value="1"/>
</dbReference>
<evidence type="ECO:0000256" key="4">
    <source>
        <dbReference type="ARBA" id="ARBA00022801"/>
    </source>
</evidence>
<evidence type="ECO:0000256" key="2">
    <source>
        <dbReference type="ARBA" id="ARBA00005446"/>
    </source>
</evidence>
<dbReference type="EMBL" id="JABELV010000011">
    <property type="protein sequence ID" value="KAG7571109.1"/>
    <property type="molecule type" value="Genomic_DNA"/>
</dbReference>
<dbReference type="CDD" id="cd17920">
    <property type="entry name" value="DEXHc_RecQ"/>
    <property type="match status" value="1"/>
</dbReference>
<dbReference type="EC" id="5.6.2.4" evidence="11"/>
<dbReference type="PROSITE" id="PS51194">
    <property type="entry name" value="HELICASE_CTER"/>
    <property type="match status" value="1"/>
</dbReference>
<evidence type="ECO:0000259" key="13">
    <source>
        <dbReference type="PROSITE" id="PS51192"/>
    </source>
</evidence>
<dbReference type="SUPFAM" id="SSF52540">
    <property type="entry name" value="P-loop containing nucleoside triphosphate hydrolases"/>
    <property type="match status" value="1"/>
</dbReference>
<evidence type="ECO:0000256" key="5">
    <source>
        <dbReference type="ARBA" id="ARBA00022806"/>
    </source>
</evidence>
<gene>
    <name evidence="15" type="ORF">FFLO_00934</name>
</gene>